<evidence type="ECO:0000313" key="3">
    <source>
        <dbReference type="EMBL" id="KAK4759630.1"/>
    </source>
</evidence>
<keyword evidence="2" id="KW-1133">Transmembrane helix</keyword>
<reference evidence="3 4" key="1">
    <citation type="journal article" date="2023" name="Hortic Res">
        <title>Pangenome of water caltrop reveals structural variations and asymmetric subgenome divergence after allopolyploidization.</title>
        <authorList>
            <person name="Zhang X."/>
            <person name="Chen Y."/>
            <person name="Wang L."/>
            <person name="Yuan Y."/>
            <person name="Fang M."/>
            <person name="Shi L."/>
            <person name="Lu R."/>
            <person name="Comes H.P."/>
            <person name="Ma Y."/>
            <person name="Chen Y."/>
            <person name="Huang G."/>
            <person name="Zhou Y."/>
            <person name="Zheng Z."/>
            <person name="Qiu Y."/>
        </authorList>
    </citation>
    <scope>NUCLEOTIDE SEQUENCE [LARGE SCALE GENOMIC DNA]</scope>
    <source>
        <tissue evidence="3">Roots</tissue>
    </source>
</reference>
<proteinExistence type="predicted"/>
<keyword evidence="2" id="KW-0472">Membrane</keyword>
<feature type="transmembrane region" description="Helical" evidence="2">
    <location>
        <begin position="21"/>
        <end position="40"/>
    </location>
</feature>
<evidence type="ECO:0000313" key="4">
    <source>
        <dbReference type="Proteomes" id="UP001345219"/>
    </source>
</evidence>
<protein>
    <submittedName>
        <fullName evidence="3">Uncharacterized protein</fullName>
    </submittedName>
</protein>
<evidence type="ECO:0000256" key="1">
    <source>
        <dbReference type="SAM" id="MobiDB-lite"/>
    </source>
</evidence>
<gene>
    <name evidence="3" type="ORF">SAY87_022761</name>
</gene>
<accession>A0AAN7K2T4</accession>
<comment type="caution">
    <text evidence="3">The sequence shown here is derived from an EMBL/GenBank/DDBJ whole genome shotgun (WGS) entry which is preliminary data.</text>
</comment>
<name>A0AAN7K2T4_9MYRT</name>
<sequence length="130" mass="14432">MGGAMTAANKMMKPRVESITSGGMVTGGIILLPLVTLLPWRTQFPLVQSHGIIGRKMELPKEEHRQEMSMVGQDGMTPKRMDTRASTKVHPRRLMWVIMESHTPLGVEELSLEVCIKSRAPPKSLCPVTQ</sequence>
<dbReference type="Proteomes" id="UP001345219">
    <property type="component" value="Chromosome 17"/>
</dbReference>
<dbReference type="EMBL" id="JAXIOK010000011">
    <property type="protein sequence ID" value="KAK4759630.1"/>
    <property type="molecule type" value="Genomic_DNA"/>
</dbReference>
<dbReference type="AlphaFoldDB" id="A0AAN7K2T4"/>
<organism evidence="3 4">
    <name type="scientific">Trapa incisa</name>
    <dbReference type="NCBI Taxonomy" id="236973"/>
    <lineage>
        <taxon>Eukaryota</taxon>
        <taxon>Viridiplantae</taxon>
        <taxon>Streptophyta</taxon>
        <taxon>Embryophyta</taxon>
        <taxon>Tracheophyta</taxon>
        <taxon>Spermatophyta</taxon>
        <taxon>Magnoliopsida</taxon>
        <taxon>eudicotyledons</taxon>
        <taxon>Gunneridae</taxon>
        <taxon>Pentapetalae</taxon>
        <taxon>rosids</taxon>
        <taxon>malvids</taxon>
        <taxon>Myrtales</taxon>
        <taxon>Lythraceae</taxon>
        <taxon>Trapa</taxon>
    </lineage>
</organism>
<feature type="region of interest" description="Disordered" evidence="1">
    <location>
        <begin position="63"/>
        <end position="87"/>
    </location>
</feature>
<evidence type="ECO:0000256" key="2">
    <source>
        <dbReference type="SAM" id="Phobius"/>
    </source>
</evidence>
<keyword evidence="2" id="KW-0812">Transmembrane</keyword>
<keyword evidence="4" id="KW-1185">Reference proteome</keyword>